<evidence type="ECO:0000313" key="1">
    <source>
        <dbReference type="EMBL" id="VVD59461.1"/>
    </source>
</evidence>
<dbReference type="AlphaFoldDB" id="A0A5E4R9N7"/>
<keyword evidence="2" id="KW-1185">Reference proteome</keyword>
<sequence>MNDSGFDIVRALRGKDFSHAEFMATYCVFGRCSIDAERFLKKCLTHQLFVPVKLTDSAT</sequence>
<organism evidence="1 2">
    <name type="scientific">Pandoraea terrigena</name>
    <dbReference type="NCBI Taxonomy" id="2508292"/>
    <lineage>
        <taxon>Bacteria</taxon>
        <taxon>Pseudomonadati</taxon>
        <taxon>Pseudomonadota</taxon>
        <taxon>Betaproteobacteria</taxon>
        <taxon>Burkholderiales</taxon>
        <taxon>Burkholderiaceae</taxon>
        <taxon>Pandoraea</taxon>
    </lineage>
</organism>
<reference evidence="1 2" key="1">
    <citation type="submission" date="2019-08" db="EMBL/GenBank/DDBJ databases">
        <authorList>
            <person name="Peeters C."/>
        </authorList>
    </citation>
    <scope>NUCLEOTIDE SEQUENCE [LARGE SCALE GENOMIC DNA]</scope>
    <source>
        <strain evidence="1 2">LMG 31013</strain>
    </source>
</reference>
<protein>
    <submittedName>
        <fullName evidence="1">Uncharacterized protein</fullName>
    </submittedName>
</protein>
<accession>A0A5E4R9N7</accession>
<dbReference type="Proteomes" id="UP000334380">
    <property type="component" value="Unassembled WGS sequence"/>
</dbReference>
<gene>
    <name evidence="1" type="ORF">PTE31013_00023</name>
</gene>
<dbReference type="EMBL" id="CABPRU010000001">
    <property type="protein sequence ID" value="VVD59461.1"/>
    <property type="molecule type" value="Genomic_DNA"/>
</dbReference>
<evidence type="ECO:0000313" key="2">
    <source>
        <dbReference type="Proteomes" id="UP000334380"/>
    </source>
</evidence>
<proteinExistence type="predicted"/>
<name>A0A5E4R9N7_9BURK</name>